<dbReference type="Gene3D" id="3.90.960.10">
    <property type="entry name" value="YbaK/aminoacyl-tRNA synthetase-associated domain"/>
    <property type="match status" value="1"/>
</dbReference>
<name>X0PCT9_9LACO</name>
<dbReference type="GO" id="GO:0006412">
    <property type="term" value="P:translation"/>
    <property type="evidence" value="ECO:0007669"/>
    <property type="project" value="UniProtKB-KW"/>
</dbReference>
<dbReference type="GO" id="GO:0002161">
    <property type="term" value="F:aminoacyl-tRNA deacylase activity"/>
    <property type="evidence" value="ECO:0007669"/>
    <property type="project" value="InterPro"/>
</dbReference>
<gene>
    <name evidence="3" type="ORF">FC83_GL001660</name>
</gene>
<organism evidence="3 4">
    <name type="scientific">Agrilactobacillus composti DSM 18527 = JCM 14202</name>
    <dbReference type="NCBI Taxonomy" id="1423734"/>
    <lineage>
        <taxon>Bacteria</taxon>
        <taxon>Bacillati</taxon>
        <taxon>Bacillota</taxon>
        <taxon>Bacilli</taxon>
        <taxon>Lactobacillales</taxon>
        <taxon>Lactobacillaceae</taxon>
        <taxon>Agrilactobacillus</taxon>
    </lineage>
</organism>
<dbReference type="RefSeq" id="WP_035450708.1">
    <property type="nucleotide sequence ID" value="NZ_AZGA01000088.1"/>
</dbReference>
<accession>X0PCT9</accession>
<dbReference type="AlphaFoldDB" id="X0PCT9"/>
<dbReference type="STRING" id="1423734.FC83_GL001660"/>
<evidence type="ECO:0000313" key="4">
    <source>
        <dbReference type="Proteomes" id="UP000051236"/>
    </source>
</evidence>
<dbReference type="Pfam" id="PF04073">
    <property type="entry name" value="tRNA_edit"/>
    <property type="match status" value="1"/>
</dbReference>
<evidence type="ECO:0000256" key="1">
    <source>
        <dbReference type="ARBA" id="ARBA00022917"/>
    </source>
</evidence>
<proteinExistence type="predicted"/>
<dbReference type="OrthoDB" id="9798760at2"/>
<keyword evidence="4" id="KW-1185">Reference proteome</keyword>
<dbReference type="SUPFAM" id="SSF55826">
    <property type="entry name" value="YbaK/ProRS associated domain"/>
    <property type="match status" value="1"/>
</dbReference>
<comment type="caution">
    <text evidence="3">The sequence shown here is derived from an EMBL/GenBank/DDBJ whole genome shotgun (WGS) entry which is preliminary data.</text>
</comment>
<dbReference type="EMBL" id="AZGA01000088">
    <property type="protein sequence ID" value="KRM30526.1"/>
    <property type="molecule type" value="Genomic_DNA"/>
</dbReference>
<dbReference type="PANTHER" id="PTHR30411:SF1">
    <property type="entry name" value="CYTOPLASMIC PROTEIN"/>
    <property type="match status" value="1"/>
</dbReference>
<dbReference type="PANTHER" id="PTHR30411">
    <property type="entry name" value="CYTOPLASMIC PROTEIN"/>
    <property type="match status" value="1"/>
</dbReference>
<dbReference type="InterPro" id="IPR007214">
    <property type="entry name" value="YbaK/aa-tRNA-synth-assoc-dom"/>
</dbReference>
<dbReference type="CDD" id="cd04333">
    <property type="entry name" value="ProX_deacylase"/>
    <property type="match status" value="1"/>
</dbReference>
<evidence type="ECO:0000259" key="2">
    <source>
        <dbReference type="Pfam" id="PF04073"/>
    </source>
</evidence>
<protein>
    <recommendedName>
        <fullName evidence="2">YbaK/aminoacyl-tRNA synthetase-associated domain-containing protein</fullName>
    </recommendedName>
</protein>
<dbReference type="PATRIC" id="fig|1423734.3.peg.1679"/>
<dbReference type="eggNOG" id="COG2606">
    <property type="taxonomic scope" value="Bacteria"/>
</dbReference>
<keyword evidence="1" id="KW-0648">Protein biosynthesis</keyword>
<sequence>MSVENVKAYFKQLHLPGRVVEHAAIGDTVAHAAQLLHCQPAEIAKSMTFLVHDQPVLIVMAGDAKVDNKKYKQAFATKAKMIPGDEVAAIIGHEPGAVCPFAVKDDVAIYLDDSLKRFETVYTAGGSTNSTIGLSIPELAKYTHFLDWVNVGKGWQPVADD</sequence>
<reference evidence="3 4" key="1">
    <citation type="journal article" date="2015" name="Genome Announc.">
        <title>Expanding the biotechnology potential of lactobacilli through comparative genomics of 213 strains and associated genera.</title>
        <authorList>
            <person name="Sun Z."/>
            <person name="Harris H.M."/>
            <person name="McCann A."/>
            <person name="Guo C."/>
            <person name="Argimon S."/>
            <person name="Zhang W."/>
            <person name="Yang X."/>
            <person name="Jeffery I.B."/>
            <person name="Cooney J.C."/>
            <person name="Kagawa T.F."/>
            <person name="Liu W."/>
            <person name="Song Y."/>
            <person name="Salvetti E."/>
            <person name="Wrobel A."/>
            <person name="Rasinkangas P."/>
            <person name="Parkhill J."/>
            <person name="Rea M.C."/>
            <person name="O'Sullivan O."/>
            <person name="Ritari J."/>
            <person name="Douillard F.P."/>
            <person name="Paul Ross R."/>
            <person name="Yang R."/>
            <person name="Briner A.E."/>
            <person name="Felis G.E."/>
            <person name="de Vos W.M."/>
            <person name="Barrangou R."/>
            <person name="Klaenhammer T.R."/>
            <person name="Caufield P.W."/>
            <person name="Cui Y."/>
            <person name="Zhang H."/>
            <person name="O'Toole P.W."/>
        </authorList>
    </citation>
    <scope>NUCLEOTIDE SEQUENCE [LARGE SCALE GENOMIC DNA]</scope>
    <source>
        <strain evidence="3 4">DSM 18527</strain>
    </source>
</reference>
<dbReference type="InterPro" id="IPR036754">
    <property type="entry name" value="YbaK/aa-tRNA-synt-asso_dom_sf"/>
</dbReference>
<feature type="domain" description="YbaK/aminoacyl-tRNA synthetase-associated" evidence="2">
    <location>
        <begin position="27"/>
        <end position="141"/>
    </location>
</feature>
<dbReference type="Proteomes" id="UP000051236">
    <property type="component" value="Unassembled WGS sequence"/>
</dbReference>
<evidence type="ECO:0000313" key="3">
    <source>
        <dbReference type="EMBL" id="KRM30526.1"/>
    </source>
</evidence>